<protein>
    <recommendedName>
        <fullName evidence="3">Calponin-homology (CH) domain-containing protein</fullName>
    </recommendedName>
</protein>
<evidence type="ECO:0000256" key="2">
    <source>
        <dbReference type="ARBA" id="ARBA00023203"/>
    </source>
</evidence>
<dbReference type="PROSITE" id="PS50021">
    <property type="entry name" value="CH"/>
    <property type="match status" value="1"/>
</dbReference>
<dbReference type="InterPro" id="IPR001715">
    <property type="entry name" value="CH_dom"/>
</dbReference>
<gene>
    <name evidence="4" type="ORF">X801_01785</name>
</gene>
<dbReference type="InterPro" id="IPR044801">
    <property type="entry name" value="Filamin"/>
</dbReference>
<reference evidence="4 5" key="1">
    <citation type="submission" date="2015-03" db="EMBL/GenBank/DDBJ databases">
        <title>Draft genome of the nematode, Opisthorchis viverrini.</title>
        <authorList>
            <person name="Mitreva M."/>
        </authorList>
    </citation>
    <scope>NUCLEOTIDE SEQUENCE [LARGE SCALE GENOMIC DNA]</scope>
    <source>
        <strain evidence="4">Khon Kaen</strain>
    </source>
</reference>
<dbReference type="PROSITE" id="PS00019">
    <property type="entry name" value="ACTININ_1"/>
    <property type="match status" value="1"/>
</dbReference>
<evidence type="ECO:0000256" key="1">
    <source>
        <dbReference type="ARBA" id="ARBA00022737"/>
    </source>
</evidence>
<dbReference type="FunFam" id="1.10.418.10:FF:000006">
    <property type="entry name" value="Filamin-B isoform A"/>
    <property type="match status" value="1"/>
</dbReference>
<dbReference type="PANTHER" id="PTHR38537:SF8">
    <property type="entry name" value="FILAMIN-A"/>
    <property type="match status" value="1"/>
</dbReference>
<organism evidence="4 5">
    <name type="scientific">Opisthorchis viverrini</name>
    <name type="common">Southeast Asian liver fluke</name>
    <dbReference type="NCBI Taxonomy" id="6198"/>
    <lineage>
        <taxon>Eukaryota</taxon>
        <taxon>Metazoa</taxon>
        <taxon>Spiralia</taxon>
        <taxon>Lophotrochozoa</taxon>
        <taxon>Platyhelminthes</taxon>
        <taxon>Trematoda</taxon>
        <taxon>Digenea</taxon>
        <taxon>Opisthorchiida</taxon>
        <taxon>Opisthorchiata</taxon>
        <taxon>Opisthorchiidae</taxon>
        <taxon>Opisthorchis</taxon>
    </lineage>
</organism>
<feature type="domain" description="Calponin-homology (CH)" evidence="3">
    <location>
        <begin position="51"/>
        <end position="157"/>
    </location>
</feature>
<dbReference type="InterPro" id="IPR001589">
    <property type="entry name" value="Actinin_actin-bd_CS"/>
</dbReference>
<dbReference type="AlphaFoldDB" id="A0A1S8X6M3"/>
<dbReference type="Gene3D" id="1.10.418.10">
    <property type="entry name" value="Calponin-like domain"/>
    <property type="match status" value="1"/>
</dbReference>
<keyword evidence="5" id="KW-1185">Reference proteome</keyword>
<dbReference type="EMBL" id="KV891814">
    <property type="protein sequence ID" value="OON22311.1"/>
    <property type="molecule type" value="Genomic_DNA"/>
</dbReference>
<dbReference type="GO" id="GO:0051015">
    <property type="term" value="F:actin filament binding"/>
    <property type="evidence" value="ECO:0007669"/>
    <property type="project" value="InterPro"/>
</dbReference>
<dbReference type="SUPFAM" id="SSF47576">
    <property type="entry name" value="Calponin-homology domain, CH-domain"/>
    <property type="match status" value="1"/>
</dbReference>
<accession>A0A1S8X6M3</accession>
<evidence type="ECO:0000259" key="3">
    <source>
        <dbReference type="PROSITE" id="PS50021"/>
    </source>
</evidence>
<evidence type="ECO:0000313" key="4">
    <source>
        <dbReference type="EMBL" id="OON22311.1"/>
    </source>
</evidence>
<dbReference type="Pfam" id="PF00307">
    <property type="entry name" value="CH"/>
    <property type="match status" value="1"/>
</dbReference>
<proteinExistence type="predicted"/>
<dbReference type="PANTHER" id="PTHR38537">
    <property type="entry name" value="JITTERBUG, ISOFORM N"/>
    <property type="match status" value="1"/>
</dbReference>
<name>A0A1S8X6M3_OPIVI</name>
<keyword evidence="1" id="KW-0677">Repeat</keyword>
<evidence type="ECO:0000313" key="5">
    <source>
        <dbReference type="Proteomes" id="UP000243686"/>
    </source>
</evidence>
<keyword evidence="2" id="KW-0009">Actin-binding</keyword>
<dbReference type="SMART" id="SM00033">
    <property type="entry name" value="CH"/>
    <property type="match status" value="1"/>
</dbReference>
<dbReference type="Proteomes" id="UP000243686">
    <property type="component" value="Unassembled WGS sequence"/>
</dbReference>
<sequence length="222" mass="25520">MLFPSIVPPIRMEDRPARHPVAADEAGNSVPVDDHSRMAEKELAEDAQWKLMQRNTFTRWANEHLKKANMHIDNLETDLCDGLRLAALVEVLTNHKFKQLNKKPTFRTQKLENVTKVLKFLEDNEKLRLVSIDSTHIVDSNMKLILGLIWTLIMHYSISLPMWDGDSAIQHIENEQRLRSMASVFKLSLTFPTPFWFPAFEPVIACVLLLACMDCTPTLRIS</sequence>
<dbReference type="GO" id="GO:0030036">
    <property type="term" value="P:actin cytoskeleton organization"/>
    <property type="evidence" value="ECO:0007669"/>
    <property type="project" value="InterPro"/>
</dbReference>
<dbReference type="InterPro" id="IPR036872">
    <property type="entry name" value="CH_dom_sf"/>
</dbReference>